<dbReference type="OrthoDB" id="2413468at2759"/>
<protein>
    <submittedName>
        <fullName evidence="2">Unplaced genomic scaffold scaffold_2, whole genome shotgun sequence</fullName>
    </submittedName>
</protein>
<dbReference type="STRING" id="765257.A0A0C9ZXG0"/>
<feature type="compositionally biased region" description="Low complexity" evidence="1">
    <location>
        <begin position="930"/>
        <end position="946"/>
    </location>
</feature>
<evidence type="ECO:0000313" key="3">
    <source>
        <dbReference type="Proteomes" id="UP000054018"/>
    </source>
</evidence>
<feature type="region of interest" description="Disordered" evidence="1">
    <location>
        <begin position="402"/>
        <end position="432"/>
    </location>
</feature>
<dbReference type="EMBL" id="KN833686">
    <property type="protein sequence ID" value="KIK30764.1"/>
    <property type="molecule type" value="Genomic_DNA"/>
</dbReference>
<feature type="compositionally biased region" description="Low complexity" evidence="1">
    <location>
        <begin position="458"/>
        <end position="469"/>
    </location>
</feature>
<dbReference type="Proteomes" id="UP000054018">
    <property type="component" value="Unassembled WGS sequence"/>
</dbReference>
<feature type="region of interest" description="Disordered" evidence="1">
    <location>
        <begin position="66"/>
        <end position="90"/>
    </location>
</feature>
<feature type="compositionally biased region" description="Polar residues" evidence="1">
    <location>
        <begin position="377"/>
        <end position="388"/>
    </location>
</feature>
<feature type="region of interest" description="Disordered" evidence="1">
    <location>
        <begin position="145"/>
        <end position="235"/>
    </location>
</feature>
<evidence type="ECO:0000313" key="2">
    <source>
        <dbReference type="EMBL" id="KIK30764.1"/>
    </source>
</evidence>
<reference evidence="3" key="2">
    <citation type="submission" date="2015-01" db="EMBL/GenBank/DDBJ databases">
        <title>Evolutionary Origins and Diversification of the Mycorrhizal Mutualists.</title>
        <authorList>
            <consortium name="DOE Joint Genome Institute"/>
            <consortium name="Mycorrhizal Genomics Consortium"/>
            <person name="Kohler A."/>
            <person name="Kuo A."/>
            <person name="Nagy L.G."/>
            <person name="Floudas D."/>
            <person name="Copeland A."/>
            <person name="Barry K.W."/>
            <person name="Cichocki N."/>
            <person name="Veneault-Fourrey C."/>
            <person name="LaButti K."/>
            <person name="Lindquist E.A."/>
            <person name="Lipzen A."/>
            <person name="Lundell T."/>
            <person name="Morin E."/>
            <person name="Murat C."/>
            <person name="Riley R."/>
            <person name="Ohm R."/>
            <person name="Sun H."/>
            <person name="Tunlid A."/>
            <person name="Henrissat B."/>
            <person name="Grigoriev I.V."/>
            <person name="Hibbett D.S."/>
            <person name="Martin F."/>
        </authorList>
    </citation>
    <scope>NUCLEOTIDE SEQUENCE [LARGE SCALE GENOMIC DNA]</scope>
    <source>
        <strain evidence="3">441</strain>
    </source>
</reference>
<feature type="compositionally biased region" description="Low complexity" evidence="1">
    <location>
        <begin position="354"/>
        <end position="370"/>
    </location>
</feature>
<gene>
    <name evidence="2" type="ORF">PISMIDRAFT_310038</name>
</gene>
<feature type="region of interest" description="Disordered" evidence="1">
    <location>
        <begin position="119"/>
        <end position="138"/>
    </location>
</feature>
<dbReference type="HOGENOM" id="CLU_012232_0_0_1"/>
<accession>A0A0C9ZXG0</accession>
<feature type="region of interest" description="Disordered" evidence="1">
    <location>
        <begin position="604"/>
        <end position="630"/>
    </location>
</feature>
<feature type="region of interest" description="Disordered" evidence="1">
    <location>
        <begin position="497"/>
        <end position="517"/>
    </location>
</feature>
<feature type="region of interest" description="Disordered" evidence="1">
    <location>
        <begin position="273"/>
        <end position="309"/>
    </location>
</feature>
<feature type="compositionally biased region" description="Polar residues" evidence="1">
    <location>
        <begin position="275"/>
        <end position="295"/>
    </location>
</feature>
<evidence type="ECO:0000256" key="1">
    <source>
        <dbReference type="SAM" id="MobiDB-lite"/>
    </source>
</evidence>
<feature type="compositionally biased region" description="Polar residues" evidence="1">
    <location>
        <begin position="149"/>
        <end position="171"/>
    </location>
</feature>
<sequence length="1017" mass="108743">MHSIVDHRIAVADTRCGAEAIHSNPRELSEFLTAASHSSIRSDTASQDTDTDVVLSYYQSTPCAASSKVASTRAGAQSRHDSNTSTSTYSSDYSVASAVDSLATSTDVPAVQPCVELPPAINARRRPSIPTQGGSDRRRLAIVEHDANDQNSSHGRTSNPDSSCTHTTRSGNGLALVAPPDASPRSYSYSALPSCRASLPQDGLSLPSSRSHARSSSEAVKPSNRAMGHVPRKSSREVAIVGTAATFPEGTAPDLRQWSKYSPHLEALKPPLFQMPQSRSPSPGTSEVSDCSSSARRARQRKDAITLGVSPIKELKEGSTPVVTPNIGESKHISDRVAGPIVINLFPESPSPSPRSTSQQSTSQQSTPSSAIFSDPFSPSTANTSPTTDMLPYLHYQPGIHATAGPLPPPPMAVHNIDPATPPPPRPPRQYPIRRKGDVEAIREALQLPPHVMAALKTKSSSSVSGSKSRMSEPYGSPLSSVQELPPYKNVEVASITESPDSLPKPIHTCEGASSPSRLRTLDVEEAASRLDSATPSALQLDSMDDLMATIGLAIDDMGIISSDDVPPPTVIEPPRNHEGHKGRQGLDLRGKEQTSFGIGMEALQADHSPSPQSEENVTRSSPLDKVLPPVPLLEDDPYVDAKIKSMIQKRFSTLPRTPSLISVNRHSATSKHSFGRPSLSVNRPALLARPPVRRIKSASPPAMYFSDVLVKRTTLERSIGYARKINELYHYDCGLGDWMAEVRRKATRPQSTGKRSVLSSEGPVVPSTFAPPVERRHVSQSSADSGVTFPRRPDAYSATDLSSRAAGDGSPPNAPPPLPYPALAAAPRNGPSRASTIIATSSSSSSSTKSPGGFFSALGRKTSLKKEHGLNAPSSPVRNFLTKSPPKVEPTPRPPSIVPVTPSIPGGPRAPSNRVQRSQTIILTPQPPQASTTPQRSSTTARRPSLFGGRGSNPEKQSNAMSETEFNRQLDRLTVLLPRANKSVLATYLRHTGQDMLALGQYIEDDKNGTYRYDSA</sequence>
<feature type="region of interest" description="Disordered" evidence="1">
    <location>
        <begin position="344"/>
        <end position="390"/>
    </location>
</feature>
<feature type="compositionally biased region" description="Low complexity" evidence="1">
    <location>
        <begin position="822"/>
        <end position="851"/>
    </location>
</feature>
<feature type="compositionally biased region" description="Polar residues" evidence="1">
    <location>
        <begin position="749"/>
        <end position="760"/>
    </location>
</feature>
<feature type="compositionally biased region" description="Polar residues" evidence="1">
    <location>
        <begin position="914"/>
        <end position="924"/>
    </location>
</feature>
<feature type="compositionally biased region" description="Low complexity" evidence="1">
    <location>
        <begin position="204"/>
        <end position="217"/>
    </location>
</feature>
<reference evidence="2 3" key="1">
    <citation type="submission" date="2014-04" db="EMBL/GenBank/DDBJ databases">
        <authorList>
            <consortium name="DOE Joint Genome Institute"/>
            <person name="Kuo A."/>
            <person name="Kohler A."/>
            <person name="Costa M.D."/>
            <person name="Nagy L.G."/>
            <person name="Floudas D."/>
            <person name="Copeland A."/>
            <person name="Barry K.W."/>
            <person name="Cichocki N."/>
            <person name="Veneault-Fourrey C."/>
            <person name="LaButti K."/>
            <person name="Lindquist E.A."/>
            <person name="Lipzen A."/>
            <person name="Lundell T."/>
            <person name="Morin E."/>
            <person name="Murat C."/>
            <person name="Sun H."/>
            <person name="Tunlid A."/>
            <person name="Henrissat B."/>
            <person name="Grigoriev I.V."/>
            <person name="Hibbett D.S."/>
            <person name="Martin F."/>
            <person name="Nordberg H.P."/>
            <person name="Cantor M.N."/>
            <person name="Hua S.X."/>
        </authorList>
    </citation>
    <scope>NUCLEOTIDE SEQUENCE [LARGE SCALE GENOMIC DNA]</scope>
    <source>
        <strain evidence="2 3">441</strain>
    </source>
</reference>
<feature type="compositionally biased region" description="Polar residues" evidence="1">
    <location>
        <begin position="608"/>
        <end position="622"/>
    </location>
</feature>
<feature type="compositionally biased region" description="Polar residues" evidence="1">
    <location>
        <begin position="955"/>
        <end position="965"/>
    </location>
</feature>
<feature type="region of interest" description="Disordered" evidence="1">
    <location>
        <begin position="868"/>
        <end position="966"/>
    </location>
</feature>
<organism evidence="2 3">
    <name type="scientific">Pisolithus microcarpus 441</name>
    <dbReference type="NCBI Taxonomy" id="765257"/>
    <lineage>
        <taxon>Eukaryota</taxon>
        <taxon>Fungi</taxon>
        <taxon>Dikarya</taxon>
        <taxon>Basidiomycota</taxon>
        <taxon>Agaricomycotina</taxon>
        <taxon>Agaricomycetes</taxon>
        <taxon>Agaricomycetidae</taxon>
        <taxon>Boletales</taxon>
        <taxon>Sclerodermatineae</taxon>
        <taxon>Pisolithaceae</taxon>
        <taxon>Pisolithus</taxon>
    </lineage>
</organism>
<name>A0A0C9ZXG0_9AGAM</name>
<feature type="compositionally biased region" description="Pro residues" evidence="1">
    <location>
        <begin position="888"/>
        <end position="898"/>
    </location>
</feature>
<feature type="region of interest" description="Disordered" evidence="1">
    <location>
        <begin position="458"/>
        <end position="483"/>
    </location>
</feature>
<keyword evidence="3" id="KW-1185">Reference proteome</keyword>
<feature type="region of interest" description="Disordered" evidence="1">
    <location>
        <begin position="747"/>
        <end position="855"/>
    </location>
</feature>
<dbReference type="AlphaFoldDB" id="A0A0C9ZXG0"/>
<feature type="compositionally biased region" description="Pro residues" evidence="1">
    <location>
        <begin position="420"/>
        <end position="430"/>
    </location>
</feature>
<proteinExistence type="predicted"/>